<feature type="transmembrane region" description="Helical" evidence="8">
    <location>
        <begin position="133"/>
        <end position="158"/>
    </location>
</feature>
<dbReference type="SUPFAM" id="SSF161098">
    <property type="entry name" value="MetI-like"/>
    <property type="match status" value="1"/>
</dbReference>
<feature type="domain" description="ABC transmembrane type-1" evidence="9">
    <location>
        <begin position="67"/>
        <end position="254"/>
    </location>
</feature>
<evidence type="ECO:0000256" key="6">
    <source>
        <dbReference type="ARBA" id="ARBA00022989"/>
    </source>
</evidence>
<dbReference type="CDD" id="cd06261">
    <property type="entry name" value="TM_PBP2"/>
    <property type="match status" value="1"/>
</dbReference>
<evidence type="ECO:0000256" key="3">
    <source>
        <dbReference type="ARBA" id="ARBA00022448"/>
    </source>
</evidence>
<keyword evidence="3" id="KW-0813">Transport</keyword>
<dbReference type="GO" id="GO:0055085">
    <property type="term" value="P:transmembrane transport"/>
    <property type="evidence" value="ECO:0007669"/>
    <property type="project" value="InterPro"/>
</dbReference>
<protein>
    <submittedName>
        <fullName evidence="10">Unannotated protein</fullName>
    </submittedName>
</protein>
<evidence type="ECO:0000313" key="10">
    <source>
        <dbReference type="EMBL" id="CAB4581206.1"/>
    </source>
</evidence>
<reference evidence="10" key="1">
    <citation type="submission" date="2020-05" db="EMBL/GenBank/DDBJ databases">
        <authorList>
            <person name="Chiriac C."/>
            <person name="Salcher M."/>
            <person name="Ghai R."/>
            <person name="Kavagutti S V."/>
        </authorList>
    </citation>
    <scope>NUCLEOTIDE SEQUENCE</scope>
</reference>
<dbReference type="Pfam" id="PF00528">
    <property type="entry name" value="BPD_transp_1"/>
    <property type="match status" value="1"/>
</dbReference>
<evidence type="ECO:0000256" key="2">
    <source>
        <dbReference type="ARBA" id="ARBA00007069"/>
    </source>
</evidence>
<feature type="transmembrane region" description="Helical" evidence="8">
    <location>
        <begin position="179"/>
        <end position="201"/>
    </location>
</feature>
<comment type="similarity">
    <text evidence="2">Belongs to the binding-protein-dependent transport system permease family. CysTW subfamily.</text>
</comment>
<dbReference type="Gene3D" id="1.10.3720.10">
    <property type="entry name" value="MetI-like"/>
    <property type="match status" value="1"/>
</dbReference>
<evidence type="ECO:0000256" key="5">
    <source>
        <dbReference type="ARBA" id="ARBA00022692"/>
    </source>
</evidence>
<proteinExistence type="inferred from homology"/>
<gene>
    <name evidence="10" type="ORF">UFOPK1740_00945</name>
</gene>
<dbReference type="AlphaFoldDB" id="A0A6J6EYG4"/>
<keyword evidence="7 8" id="KW-0472">Membrane</keyword>
<dbReference type="PANTHER" id="PTHR43848">
    <property type="entry name" value="PUTRESCINE TRANSPORT SYSTEM PERMEASE PROTEIN POTI"/>
    <property type="match status" value="1"/>
</dbReference>
<keyword evidence="6 8" id="KW-1133">Transmembrane helix</keyword>
<comment type="subcellular location">
    <subcellularLocation>
        <location evidence="1">Cell membrane</location>
        <topology evidence="1">Multi-pass membrane protein</topology>
    </subcellularLocation>
</comment>
<dbReference type="GO" id="GO:0005886">
    <property type="term" value="C:plasma membrane"/>
    <property type="evidence" value="ECO:0007669"/>
    <property type="project" value="UniProtKB-SubCell"/>
</dbReference>
<dbReference type="InterPro" id="IPR035906">
    <property type="entry name" value="MetI-like_sf"/>
</dbReference>
<evidence type="ECO:0000256" key="1">
    <source>
        <dbReference type="ARBA" id="ARBA00004651"/>
    </source>
</evidence>
<dbReference type="PROSITE" id="PS50928">
    <property type="entry name" value="ABC_TM1"/>
    <property type="match status" value="1"/>
</dbReference>
<evidence type="ECO:0000256" key="4">
    <source>
        <dbReference type="ARBA" id="ARBA00022475"/>
    </source>
</evidence>
<sequence length="266" mass="29499">MKITKLIREKTLQVFSVLIIIYLLLPLAVIILLSFNKPKGRQNTSWNEFSLDAWTNICRDQTICNAFSTSIRIGILVTVISTIIGTLISFALIRHRYRGRGSTSLLIFLPLATPEVILGASLLALFLNIFIPLGFWTILLAQITFTISFVVVVVNARLAGMDPKLEQAAMDLYATPLQTFRYVTFPLALPGIMAAALLSFSLSFDDYIVTVFNSGRVVTFPIYIWSAAQRGIPPQVNVIASLMFLGSLLLVLIASMISKRRKALQA</sequence>
<dbReference type="InterPro" id="IPR000515">
    <property type="entry name" value="MetI-like"/>
</dbReference>
<dbReference type="PANTHER" id="PTHR43848:SF2">
    <property type="entry name" value="PUTRESCINE TRANSPORT SYSTEM PERMEASE PROTEIN POTI"/>
    <property type="match status" value="1"/>
</dbReference>
<evidence type="ECO:0000256" key="7">
    <source>
        <dbReference type="ARBA" id="ARBA00023136"/>
    </source>
</evidence>
<accession>A0A6J6EYG4</accession>
<keyword evidence="4" id="KW-1003">Cell membrane</keyword>
<feature type="transmembrane region" description="Helical" evidence="8">
    <location>
        <begin position="73"/>
        <end position="93"/>
    </location>
</feature>
<dbReference type="EMBL" id="CAEZTU010000054">
    <property type="protein sequence ID" value="CAB4581206.1"/>
    <property type="molecule type" value="Genomic_DNA"/>
</dbReference>
<feature type="transmembrane region" description="Helical" evidence="8">
    <location>
        <begin position="12"/>
        <end position="35"/>
    </location>
</feature>
<organism evidence="10">
    <name type="scientific">freshwater metagenome</name>
    <dbReference type="NCBI Taxonomy" id="449393"/>
    <lineage>
        <taxon>unclassified sequences</taxon>
        <taxon>metagenomes</taxon>
        <taxon>ecological metagenomes</taxon>
    </lineage>
</organism>
<evidence type="ECO:0000259" key="9">
    <source>
        <dbReference type="PROSITE" id="PS50928"/>
    </source>
</evidence>
<dbReference type="InterPro" id="IPR051789">
    <property type="entry name" value="Bact_Polyamine_Transport"/>
</dbReference>
<feature type="transmembrane region" description="Helical" evidence="8">
    <location>
        <begin position="238"/>
        <end position="257"/>
    </location>
</feature>
<name>A0A6J6EYG4_9ZZZZ</name>
<keyword evidence="5 8" id="KW-0812">Transmembrane</keyword>
<feature type="transmembrane region" description="Helical" evidence="8">
    <location>
        <begin position="105"/>
        <end position="127"/>
    </location>
</feature>
<evidence type="ECO:0000256" key="8">
    <source>
        <dbReference type="SAM" id="Phobius"/>
    </source>
</evidence>